<evidence type="ECO:0000259" key="10">
    <source>
        <dbReference type="PROSITE" id="PS50522"/>
    </source>
</evidence>
<keyword evidence="3" id="KW-0808">Transferase</keyword>
<dbReference type="EMBL" id="MN035037">
    <property type="protein sequence ID" value="QDH89781.1"/>
    <property type="molecule type" value="Genomic_RNA"/>
</dbReference>
<accession>A0A514D839</accession>
<dbReference type="GO" id="GO:0039694">
    <property type="term" value="P:viral RNA genome replication"/>
    <property type="evidence" value="ECO:0007669"/>
    <property type="project" value="InterPro"/>
</dbReference>
<name>A0A514D839_9VIRU</name>
<evidence type="ECO:0000256" key="8">
    <source>
        <dbReference type="ARBA" id="ARBA00048744"/>
    </source>
</evidence>
<comment type="catalytic activity">
    <reaction evidence="8">
        <text>RNA(n) + a ribonucleoside 5'-triphosphate = RNA(n+1) + diphosphate</text>
        <dbReference type="Rhea" id="RHEA:21248"/>
        <dbReference type="Rhea" id="RHEA-COMP:14527"/>
        <dbReference type="Rhea" id="RHEA-COMP:17342"/>
        <dbReference type="ChEBI" id="CHEBI:33019"/>
        <dbReference type="ChEBI" id="CHEBI:61557"/>
        <dbReference type="ChEBI" id="CHEBI:140395"/>
        <dbReference type="EC" id="2.7.7.48"/>
    </reaction>
</comment>
<evidence type="ECO:0000256" key="2">
    <source>
        <dbReference type="ARBA" id="ARBA00022484"/>
    </source>
</evidence>
<protein>
    <recommendedName>
        <fullName evidence="1">RNA-directed RNA polymerase</fullName>
        <ecNumber evidence="1">2.7.7.48</ecNumber>
    </recommendedName>
    <alternativeName>
        <fullName evidence="7">RNA replicase beta chain</fullName>
    </alternativeName>
</protein>
<keyword evidence="9" id="KW-0479">Metal-binding</keyword>
<reference evidence="11" key="1">
    <citation type="submission" date="2019-05" db="EMBL/GenBank/DDBJ databases">
        <title>Metatranscriptomic reconstruction reveals RNA viruses with the potential to shape carbon cycling in soil.</title>
        <authorList>
            <person name="Starr E.P."/>
            <person name="Nuccio E."/>
            <person name="Pett-Ridge J."/>
            <person name="Banfield J.F."/>
            <person name="Firestone M.K."/>
        </authorList>
    </citation>
    <scope>NUCLEOTIDE SEQUENCE</scope>
    <source>
        <strain evidence="11">H3_Rhizo_37_scaffold_124</strain>
    </source>
</reference>
<dbReference type="SUPFAM" id="SSF56672">
    <property type="entry name" value="DNA/RNA polymerases"/>
    <property type="match status" value="1"/>
</dbReference>
<keyword evidence="4" id="KW-0548">Nucleotidyltransferase</keyword>
<evidence type="ECO:0000256" key="1">
    <source>
        <dbReference type="ARBA" id="ARBA00012494"/>
    </source>
</evidence>
<feature type="binding site" evidence="9">
    <location>
        <position position="348"/>
    </location>
    <ligand>
        <name>Mg(2+)</name>
        <dbReference type="ChEBI" id="CHEBI:18420"/>
        <label>2</label>
    </ligand>
</feature>
<feature type="binding site" evidence="9">
    <location>
        <position position="256"/>
    </location>
    <ligand>
        <name>Mg(2+)</name>
        <dbReference type="ChEBI" id="CHEBI:18420"/>
        <label>2</label>
    </ligand>
</feature>
<gene>
    <name evidence="11" type="ORF">H3Rhizo37124_000001</name>
</gene>
<feature type="domain" description="RdRp catalytic" evidence="10">
    <location>
        <begin position="241"/>
        <end position="380"/>
    </location>
</feature>
<evidence type="ECO:0000256" key="5">
    <source>
        <dbReference type="ARBA" id="ARBA00022741"/>
    </source>
</evidence>
<proteinExistence type="predicted"/>
<keyword evidence="9" id="KW-0460">Magnesium</keyword>
<evidence type="ECO:0000256" key="3">
    <source>
        <dbReference type="ARBA" id="ARBA00022679"/>
    </source>
</evidence>
<keyword evidence="2 11" id="KW-0696">RNA-directed RNA polymerase</keyword>
<dbReference type="GO" id="GO:0000166">
    <property type="term" value="F:nucleotide binding"/>
    <property type="evidence" value="ECO:0007669"/>
    <property type="project" value="UniProtKB-KW"/>
</dbReference>
<evidence type="ECO:0000256" key="4">
    <source>
        <dbReference type="ARBA" id="ARBA00022695"/>
    </source>
</evidence>
<dbReference type="InterPro" id="IPR007096">
    <property type="entry name" value="RNA-dir_Rpol_cat_phage"/>
</dbReference>
<keyword evidence="6" id="KW-0693">Viral RNA replication</keyword>
<dbReference type="InterPro" id="IPR043502">
    <property type="entry name" value="DNA/RNA_pol_sf"/>
</dbReference>
<dbReference type="GO" id="GO:0003968">
    <property type="term" value="F:RNA-directed RNA polymerase activity"/>
    <property type="evidence" value="ECO:0007669"/>
    <property type="project" value="UniProtKB-KW"/>
</dbReference>
<evidence type="ECO:0000256" key="6">
    <source>
        <dbReference type="ARBA" id="ARBA00022953"/>
    </source>
</evidence>
<keyword evidence="5" id="KW-0547">Nucleotide-binding</keyword>
<sequence>MVLHPDALFQCLRSDLTPYLGDLSSLLGTGVVPVGISFQEAAALSLGNSFLKKFCEERTADADAEALRKFLESNDRCSSWELHGNNSMDEILLGTVKSVAWEFFNPGGYPLELGPNRVFYKGIVGPGASVGALANDFYTKMYAGPISCTDQSLYTWYNAMIKSFPTWTAAEKLRMSAFGEPLIVQGNRLSFVPKTTKVSRSICVEPTLNMWYQLGCYEILSRRLLSRFGIDLSDQQEKNRTLACRGSIDGSFGTIDLESASDSVATKMLEWLLPSWVFRDLSKYRSPSVRLPDSDVRTLHMFSSMGNGFTFPLQTIVFTCVVLAVYRVLGITPLRPDTGFGNYGVFGDDIICVANSYDYIVRCLGLLGFRVNSSKSYNLGPFRESCGADYYRGRNIRGVYLKSSQLPSIFAAINQLVLFTSRTGVCVPSLSQLLRRKVPWNPIPLWENDDAGIRTPLSFFTPRTDLNGSYAYYAYKPIPSVLRVKDDRVVAPKRSKKRFFNEWGLHCAFLAGRLTSMTIPIRHDRARYRKKLSVAPNWEYSWRDVTETSASRDAGGWKRCESAFYMNL</sequence>
<dbReference type="Pfam" id="PF03431">
    <property type="entry name" value="RNA_replicase_B"/>
    <property type="match status" value="1"/>
</dbReference>
<feature type="binding site" evidence="9">
    <location>
        <position position="349"/>
    </location>
    <ligand>
        <name>Mg(2+)</name>
        <dbReference type="ChEBI" id="CHEBI:18420"/>
        <label>2</label>
    </ligand>
</feature>
<dbReference type="EC" id="2.7.7.48" evidence="1"/>
<evidence type="ECO:0000313" key="11">
    <source>
        <dbReference type="EMBL" id="QDH89781.1"/>
    </source>
</evidence>
<comment type="cofactor">
    <cofactor evidence="9">
        <name>Mg(2+)</name>
        <dbReference type="ChEBI" id="CHEBI:18420"/>
    </cofactor>
    <text evidence="9">Binds 2 Mg(2+) per subunit.</text>
</comment>
<dbReference type="InterPro" id="IPR005093">
    <property type="entry name" value="RNArep_beta"/>
</dbReference>
<dbReference type="PROSITE" id="PS50522">
    <property type="entry name" value="RDRP_PHAGE"/>
    <property type="match status" value="1"/>
</dbReference>
<evidence type="ECO:0000256" key="7">
    <source>
        <dbReference type="ARBA" id="ARBA00030248"/>
    </source>
</evidence>
<organism evidence="11">
    <name type="scientific">Leviviridae sp</name>
    <dbReference type="NCBI Taxonomy" id="2027243"/>
    <lineage>
        <taxon>Viruses</taxon>
        <taxon>Riboviria</taxon>
        <taxon>Orthornavirae</taxon>
        <taxon>Lenarviricota</taxon>
        <taxon>Leviviricetes</taxon>
        <taxon>Norzivirales</taxon>
        <taxon>Fiersviridae</taxon>
    </lineage>
</organism>
<dbReference type="GO" id="GO:0046872">
    <property type="term" value="F:metal ion binding"/>
    <property type="evidence" value="ECO:0007669"/>
    <property type="project" value="UniProtKB-KW"/>
</dbReference>
<evidence type="ECO:0000256" key="9">
    <source>
        <dbReference type="PIRSR" id="PIRSR605093-1"/>
    </source>
</evidence>